<dbReference type="GO" id="GO:0046872">
    <property type="term" value="F:metal ion binding"/>
    <property type="evidence" value="ECO:0007669"/>
    <property type="project" value="UniProtKB-KW"/>
</dbReference>
<protein>
    <submittedName>
        <fullName evidence="8">UDP-2,3-diacylglucosamine hydrolase</fullName>
    </submittedName>
</protein>
<comment type="caution">
    <text evidence="8">The sequence shown here is derived from an EMBL/GenBank/DDBJ whole genome shotgun (WGS) entry which is preliminary data.</text>
</comment>
<keyword evidence="5" id="KW-0472">Membrane</keyword>
<organism evidence="8 9">
    <name type="scientific">Tannerella sp. oral taxon BU063 isolate Cell 2</name>
    <dbReference type="NCBI Taxonomy" id="1411148"/>
    <lineage>
        <taxon>Bacteria</taxon>
        <taxon>Pseudomonadati</taxon>
        <taxon>Bacteroidota</taxon>
        <taxon>Bacteroidia</taxon>
        <taxon>Bacteroidales</taxon>
        <taxon>Tannerellaceae</taxon>
        <taxon>Tannerella</taxon>
    </lineage>
</organism>
<evidence type="ECO:0000256" key="3">
    <source>
        <dbReference type="ARBA" id="ARBA00022723"/>
    </source>
</evidence>
<dbReference type="GO" id="GO:0008758">
    <property type="term" value="F:UDP-2,3-diacylglucosamine hydrolase activity"/>
    <property type="evidence" value="ECO:0007669"/>
    <property type="project" value="TreeGrafter"/>
</dbReference>
<keyword evidence="1" id="KW-1003">Cell membrane</keyword>
<dbReference type="Proteomes" id="UP000018837">
    <property type="component" value="Unassembled WGS sequence"/>
</dbReference>
<dbReference type="SUPFAM" id="SSF56300">
    <property type="entry name" value="Metallo-dependent phosphatases"/>
    <property type="match status" value="1"/>
</dbReference>
<keyword evidence="6" id="KW-0464">Manganese</keyword>
<dbReference type="PANTHER" id="PTHR34990:SF1">
    <property type="entry name" value="UDP-2,3-DIACYLGLUCOSAMINE HYDROLASE"/>
    <property type="match status" value="1"/>
</dbReference>
<keyword evidence="4 8" id="KW-0378">Hydrolase</keyword>
<proteinExistence type="predicted"/>
<reference evidence="8 9" key="1">
    <citation type="submission" date="2013-11" db="EMBL/GenBank/DDBJ databases">
        <title>Single cell genomics of uncultured Tannerella BU063 (oral taxon 286).</title>
        <authorList>
            <person name="Beall C.J."/>
            <person name="Campbell A.G."/>
            <person name="Griffen A.L."/>
            <person name="Podar M."/>
            <person name="Leys E.J."/>
        </authorList>
    </citation>
    <scope>NUCLEOTIDE SEQUENCE [LARGE SCALE GENOMIC DNA]</scope>
    <source>
        <strain evidence="8">Cell 2</strain>
    </source>
</reference>
<name>W2C886_9BACT</name>
<dbReference type="Pfam" id="PF00149">
    <property type="entry name" value="Metallophos"/>
    <property type="match status" value="1"/>
</dbReference>
<dbReference type="CDD" id="cd07398">
    <property type="entry name" value="MPP_YbbF-LpxH"/>
    <property type="match status" value="1"/>
</dbReference>
<dbReference type="AlphaFoldDB" id="W2C886"/>
<feature type="domain" description="Calcineurin-like phosphoesterase" evidence="7">
    <location>
        <begin position="3"/>
        <end position="210"/>
    </location>
</feature>
<dbReference type="PANTHER" id="PTHR34990">
    <property type="entry name" value="UDP-2,3-DIACYLGLUCOSAMINE HYDROLASE-RELATED"/>
    <property type="match status" value="1"/>
</dbReference>
<dbReference type="InterPro" id="IPR004843">
    <property type="entry name" value="Calcineurin-like_PHP"/>
</dbReference>
<dbReference type="PATRIC" id="fig|1411148.3.peg.388"/>
<evidence type="ECO:0000256" key="6">
    <source>
        <dbReference type="ARBA" id="ARBA00023211"/>
    </source>
</evidence>
<evidence type="ECO:0000256" key="2">
    <source>
        <dbReference type="ARBA" id="ARBA00022519"/>
    </source>
</evidence>
<gene>
    <name evidence="8" type="ORF">N425_03095</name>
</gene>
<evidence type="ECO:0000259" key="7">
    <source>
        <dbReference type="Pfam" id="PF00149"/>
    </source>
</evidence>
<dbReference type="GO" id="GO:0009245">
    <property type="term" value="P:lipid A biosynthetic process"/>
    <property type="evidence" value="ECO:0007669"/>
    <property type="project" value="TreeGrafter"/>
</dbReference>
<keyword evidence="3" id="KW-0479">Metal-binding</keyword>
<keyword evidence="2" id="KW-0997">Cell inner membrane</keyword>
<evidence type="ECO:0000256" key="1">
    <source>
        <dbReference type="ARBA" id="ARBA00022475"/>
    </source>
</evidence>
<accession>W2C886</accession>
<dbReference type="Gene3D" id="3.60.21.10">
    <property type="match status" value="1"/>
</dbReference>
<dbReference type="EMBL" id="AYUF01000311">
    <property type="protein sequence ID" value="ETK02671.1"/>
    <property type="molecule type" value="Genomic_DNA"/>
</dbReference>
<sequence length="250" mass="29529">MKKIYFASDAHLGNRYAADPMADEKRIVRWMDRIAPDAAAIYFLGDMFDYWYEYRYVVPRGHVRFLGKLAELHDAGVEIHLFIGNHDIWMFDYLPAEVGAVIHRGPLSVELLGRHFFLAHGDEVGHQPRKYRFIQRIFRNRLCQVLYASIHPRWTFGFARGWSLSSRRKGLAETRRAAAQERNTRSLDAFARTYLQSHPETDFFLFGHLHLMLDRQLTPHTRMIVLGDWMQYFSYAVWDGFELRLLQDES</sequence>
<evidence type="ECO:0000313" key="9">
    <source>
        <dbReference type="Proteomes" id="UP000018837"/>
    </source>
</evidence>
<evidence type="ECO:0000256" key="5">
    <source>
        <dbReference type="ARBA" id="ARBA00023136"/>
    </source>
</evidence>
<dbReference type="InterPro" id="IPR029052">
    <property type="entry name" value="Metallo-depent_PP-like"/>
</dbReference>
<evidence type="ECO:0000313" key="8">
    <source>
        <dbReference type="EMBL" id="ETK02671.1"/>
    </source>
</evidence>
<evidence type="ECO:0000256" key="4">
    <source>
        <dbReference type="ARBA" id="ARBA00022801"/>
    </source>
</evidence>
<dbReference type="InterPro" id="IPR043461">
    <property type="entry name" value="LpxH-like"/>
</dbReference>
<dbReference type="GO" id="GO:0016020">
    <property type="term" value="C:membrane"/>
    <property type="evidence" value="ECO:0007669"/>
    <property type="project" value="GOC"/>
</dbReference>